<dbReference type="AlphaFoldDB" id="A0AA36H257"/>
<keyword evidence="3" id="KW-1185">Reference proteome</keyword>
<sequence>MSAENFDEMRRLFPLTVTSSHEVSKLARERPPCARSRRGERVATSPRPGALRSAFIDGVFFVHRAVLSLR</sequence>
<dbReference type="EMBL" id="CATQJL010000305">
    <property type="protein sequence ID" value="CAJ0602411.1"/>
    <property type="molecule type" value="Genomic_DNA"/>
</dbReference>
<name>A0AA36H257_CYLNA</name>
<evidence type="ECO:0000313" key="3">
    <source>
        <dbReference type="Proteomes" id="UP001176961"/>
    </source>
</evidence>
<gene>
    <name evidence="2" type="ORF">CYNAS_LOCUS14394</name>
</gene>
<accession>A0AA36H257</accession>
<feature type="region of interest" description="Disordered" evidence="1">
    <location>
        <begin position="24"/>
        <end position="45"/>
    </location>
</feature>
<evidence type="ECO:0000313" key="2">
    <source>
        <dbReference type="EMBL" id="CAJ0602411.1"/>
    </source>
</evidence>
<reference evidence="2" key="1">
    <citation type="submission" date="2023-07" db="EMBL/GenBank/DDBJ databases">
        <authorList>
            <consortium name="CYATHOMIX"/>
        </authorList>
    </citation>
    <scope>NUCLEOTIDE SEQUENCE</scope>
    <source>
        <strain evidence="2">N/A</strain>
    </source>
</reference>
<evidence type="ECO:0000256" key="1">
    <source>
        <dbReference type="SAM" id="MobiDB-lite"/>
    </source>
</evidence>
<feature type="compositionally biased region" description="Basic and acidic residues" evidence="1">
    <location>
        <begin position="24"/>
        <end position="41"/>
    </location>
</feature>
<dbReference type="Proteomes" id="UP001176961">
    <property type="component" value="Unassembled WGS sequence"/>
</dbReference>
<organism evidence="2 3">
    <name type="scientific">Cylicocyclus nassatus</name>
    <name type="common">Nematode worm</name>
    <dbReference type="NCBI Taxonomy" id="53992"/>
    <lineage>
        <taxon>Eukaryota</taxon>
        <taxon>Metazoa</taxon>
        <taxon>Ecdysozoa</taxon>
        <taxon>Nematoda</taxon>
        <taxon>Chromadorea</taxon>
        <taxon>Rhabditida</taxon>
        <taxon>Rhabditina</taxon>
        <taxon>Rhabditomorpha</taxon>
        <taxon>Strongyloidea</taxon>
        <taxon>Strongylidae</taxon>
        <taxon>Cylicocyclus</taxon>
    </lineage>
</organism>
<comment type="caution">
    <text evidence="2">The sequence shown here is derived from an EMBL/GenBank/DDBJ whole genome shotgun (WGS) entry which is preliminary data.</text>
</comment>
<proteinExistence type="predicted"/>
<protein>
    <submittedName>
        <fullName evidence="2">Uncharacterized protein</fullName>
    </submittedName>
</protein>